<dbReference type="AlphaFoldDB" id="A0A8R7QKL0"/>
<dbReference type="Gramene" id="TuG1812G0500005133.01.T01">
    <property type="protein sequence ID" value="TuG1812G0500005133.01.T01"/>
    <property type="gene ID" value="TuG1812G0500005133.01"/>
</dbReference>
<name>A0A8R7QKL0_TRIUA</name>
<keyword evidence="2" id="KW-1185">Reference proteome</keyword>
<sequence length="46" mass="5628">MAVWTGSWDLNQRKEKNIELEQSQMCHLLMKKLWALLRRLIFKQLV</sequence>
<dbReference type="Proteomes" id="UP000015106">
    <property type="component" value="Chromosome 5"/>
</dbReference>
<reference evidence="1" key="2">
    <citation type="submission" date="2018-03" db="EMBL/GenBank/DDBJ databases">
        <title>The Triticum urartu genome reveals the dynamic nature of wheat genome evolution.</title>
        <authorList>
            <person name="Ling H."/>
            <person name="Ma B."/>
            <person name="Shi X."/>
            <person name="Liu H."/>
            <person name="Dong L."/>
            <person name="Sun H."/>
            <person name="Cao Y."/>
            <person name="Gao Q."/>
            <person name="Zheng S."/>
            <person name="Li Y."/>
            <person name="Yu Y."/>
            <person name="Du H."/>
            <person name="Qi M."/>
            <person name="Li Y."/>
            <person name="Yu H."/>
            <person name="Cui Y."/>
            <person name="Wang N."/>
            <person name="Chen C."/>
            <person name="Wu H."/>
            <person name="Zhao Y."/>
            <person name="Zhang J."/>
            <person name="Li Y."/>
            <person name="Zhou W."/>
            <person name="Zhang B."/>
            <person name="Hu W."/>
            <person name="Eijk M."/>
            <person name="Tang J."/>
            <person name="Witsenboer H."/>
            <person name="Zhao S."/>
            <person name="Li Z."/>
            <person name="Zhang A."/>
            <person name="Wang D."/>
            <person name="Liang C."/>
        </authorList>
    </citation>
    <scope>NUCLEOTIDE SEQUENCE [LARGE SCALE GENOMIC DNA]</scope>
    <source>
        <strain evidence="1">cv. G1812</strain>
    </source>
</reference>
<evidence type="ECO:0000313" key="2">
    <source>
        <dbReference type="Proteomes" id="UP000015106"/>
    </source>
</evidence>
<proteinExistence type="predicted"/>
<reference evidence="1" key="3">
    <citation type="submission" date="2022-06" db="UniProtKB">
        <authorList>
            <consortium name="EnsemblPlants"/>
        </authorList>
    </citation>
    <scope>IDENTIFICATION</scope>
</reference>
<evidence type="ECO:0000313" key="1">
    <source>
        <dbReference type="EnsemblPlants" id="TuG1812G0500005133.01.T01"/>
    </source>
</evidence>
<reference evidence="2" key="1">
    <citation type="journal article" date="2013" name="Nature">
        <title>Draft genome of the wheat A-genome progenitor Triticum urartu.</title>
        <authorList>
            <person name="Ling H.Q."/>
            <person name="Zhao S."/>
            <person name="Liu D."/>
            <person name="Wang J."/>
            <person name="Sun H."/>
            <person name="Zhang C."/>
            <person name="Fan H."/>
            <person name="Li D."/>
            <person name="Dong L."/>
            <person name="Tao Y."/>
            <person name="Gao C."/>
            <person name="Wu H."/>
            <person name="Li Y."/>
            <person name="Cui Y."/>
            <person name="Guo X."/>
            <person name="Zheng S."/>
            <person name="Wang B."/>
            <person name="Yu K."/>
            <person name="Liang Q."/>
            <person name="Yang W."/>
            <person name="Lou X."/>
            <person name="Chen J."/>
            <person name="Feng M."/>
            <person name="Jian J."/>
            <person name="Zhang X."/>
            <person name="Luo G."/>
            <person name="Jiang Y."/>
            <person name="Liu J."/>
            <person name="Wang Z."/>
            <person name="Sha Y."/>
            <person name="Zhang B."/>
            <person name="Wu H."/>
            <person name="Tang D."/>
            <person name="Shen Q."/>
            <person name="Xue P."/>
            <person name="Zou S."/>
            <person name="Wang X."/>
            <person name="Liu X."/>
            <person name="Wang F."/>
            <person name="Yang Y."/>
            <person name="An X."/>
            <person name="Dong Z."/>
            <person name="Zhang K."/>
            <person name="Zhang X."/>
            <person name="Luo M.C."/>
            <person name="Dvorak J."/>
            <person name="Tong Y."/>
            <person name="Wang J."/>
            <person name="Yang H."/>
            <person name="Li Z."/>
            <person name="Wang D."/>
            <person name="Zhang A."/>
            <person name="Wang J."/>
        </authorList>
    </citation>
    <scope>NUCLEOTIDE SEQUENCE</scope>
    <source>
        <strain evidence="2">cv. G1812</strain>
    </source>
</reference>
<organism evidence="1 2">
    <name type="scientific">Triticum urartu</name>
    <name type="common">Red wild einkorn</name>
    <name type="synonym">Crithodium urartu</name>
    <dbReference type="NCBI Taxonomy" id="4572"/>
    <lineage>
        <taxon>Eukaryota</taxon>
        <taxon>Viridiplantae</taxon>
        <taxon>Streptophyta</taxon>
        <taxon>Embryophyta</taxon>
        <taxon>Tracheophyta</taxon>
        <taxon>Spermatophyta</taxon>
        <taxon>Magnoliopsida</taxon>
        <taxon>Liliopsida</taxon>
        <taxon>Poales</taxon>
        <taxon>Poaceae</taxon>
        <taxon>BOP clade</taxon>
        <taxon>Pooideae</taxon>
        <taxon>Triticodae</taxon>
        <taxon>Triticeae</taxon>
        <taxon>Triticinae</taxon>
        <taxon>Triticum</taxon>
    </lineage>
</organism>
<accession>A0A8R7QKL0</accession>
<dbReference type="EnsemblPlants" id="TuG1812G0500005133.01.T01">
    <property type="protein sequence ID" value="TuG1812G0500005133.01.T01"/>
    <property type="gene ID" value="TuG1812G0500005133.01"/>
</dbReference>
<protein>
    <submittedName>
        <fullName evidence="1">Uncharacterized protein</fullName>
    </submittedName>
</protein>